<dbReference type="RefSeq" id="WP_367954744.1">
    <property type="nucleotide sequence ID" value="NZ_JBDPGJ010000003.1"/>
</dbReference>
<evidence type="ECO:0000256" key="2">
    <source>
        <dbReference type="SAM" id="SignalP"/>
    </source>
</evidence>
<dbReference type="InterPro" id="IPR002048">
    <property type="entry name" value="EF_hand_dom"/>
</dbReference>
<evidence type="ECO:0000313" key="4">
    <source>
        <dbReference type="EMBL" id="MEX0406862.1"/>
    </source>
</evidence>
<evidence type="ECO:0000313" key="5">
    <source>
        <dbReference type="Proteomes" id="UP001556692"/>
    </source>
</evidence>
<organism evidence="4 5">
    <name type="scientific">Aquibium pacificus</name>
    <dbReference type="NCBI Taxonomy" id="3153579"/>
    <lineage>
        <taxon>Bacteria</taxon>
        <taxon>Pseudomonadati</taxon>
        <taxon>Pseudomonadota</taxon>
        <taxon>Alphaproteobacteria</taxon>
        <taxon>Hyphomicrobiales</taxon>
        <taxon>Phyllobacteriaceae</taxon>
        <taxon>Aquibium</taxon>
    </lineage>
</organism>
<feature type="chain" id="PRO_5047458693" evidence="2">
    <location>
        <begin position="22"/>
        <end position="185"/>
    </location>
</feature>
<dbReference type="InterPro" id="IPR011992">
    <property type="entry name" value="EF-hand-dom_pair"/>
</dbReference>
<keyword evidence="5" id="KW-1185">Reference proteome</keyword>
<accession>A0ABV3SJB2</accession>
<dbReference type="InterPro" id="IPR018247">
    <property type="entry name" value="EF_Hand_1_Ca_BS"/>
</dbReference>
<evidence type="ECO:0000259" key="3">
    <source>
        <dbReference type="PROSITE" id="PS50222"/>
    </source>
</evidence>
<evidence type="ECO:0000256" key="1">
    <source>
        <dbReference type="SAM" id="MobiDB-lite"/>
    </source>
</evidence>
<dbReference type="PROSITE" id="PS50222">
    <property type="entry name" value="EF_HAND_2"/>
    <property type="match status" value="2"/>
</dbReference>
<feature type="domain" description="EF-hand" evidence="3">
    <location>
        <begin position="100"/>
        <end position="135"/>
    </location>
</feature>
<feature type="domain" description="EF-hand" evidence="3">
    <location>
        <begin position="141"/>
        <end position="167"/>
    </location>
</feature>
<reference evidence="4 5" key="1">
    <citation type="submission" date="2024-05" db="EMBL/GenBank/DDBJ databases">
        <authorList>
            <person name="Jiang F."/>
        </authorList>
    </citation>
    <scope>NUCLEOTIDE SEQUENCE [LARGE SCALE GENOMIC DNA]</scope>
    <source>
        <strain evidence="4 5">LZ166</strain>
    </source>
</reference>
<feature type="signal peptide" evidence="2">
    <location>
        <begin position="1"/>
        <end position="21"/>
    </location>
</feature>
<dbReference type="Pfam" id="PF13202">
    <property type="entry name" value="EF-hand_5"/>
    <property type="match status" value="1"/>
</dbReference>
<dbReference type="Proteomes" id="UP001556692">
    <property type="component" value="Unassembled WGS sequence"/>
</dbReference>
<dbReference type="Gene3D" id="1.10.238.10">
    <property type="entry name" value="EF-hand"/>
    <property type="match status" value="1"/>
</dbReference>
<gene>
    <name evidence="4" type="ORF">ABGN05_14440</name>
</gene>
<feature type="region of interest" description="Disordered" evidence="1">
    <location>
        <begin position="22"/>
        <end position="44"/>
    </location>
</feature>
<dbReference type="PROSITE" id="PS00018">
    <property type="entry name" value="EF_HAND_1"/>
    <property type="match status" value="2"/>
</dbReference>
<name>A0ABV3SJB2_9HYPH</name>
<comment type="caution">
    <text evidence="4">The sequence shown here is derived from an EMBL/GenBank/DDBJ whole genome shotgun (WGS) entry which is preliminary data.</text>
</comment>
<dbReference type="EMBL" id="JBDPGJ010000003">
    <property type="protein sequence ID" value="MEX0406862.1"/>
    <property type="molecule type" value="Genomic_DNA"/>
</dbReference>
<keyword evidence="2" id="KW-0732">Signal</keyword>
<proteinExistence type="predicted"/>
<sequence length="185" mass="19594">MKTIATLAAALSLSIAAAGHAAADSDHGHGSGPLAKDSRPSVGQGEMMQDMMRMMVQMHGQMTGACPGSGVSMMDGDMMRMMMGPGMMGDGMAGEPEPEAAREAMLARLAEFDADSDGTMSLTEFEALHAAMIRETTVDRFQHLDADGDGRITETEMGAPARRMEMRRGMPGASDMMDGRMPSDN</sequence>
<dbReference type="SUPFAM" id="SSF47473">
    <property type="entry name" value="EF-hand"/>
    <property type="match status" value="1"/>
</dbReference>
<protein>
    <submittedName>
        <fullName evidence="4">Calcium-binding protein</fullName>
    </submittedName>
</protein>